<dbReference type="Proteomes" id="UP000194841">
    <property type="component" value="Unassembled WGS sequence"/>
</dbReference>
<evidence type="ECO:0000256" key="2">
    <source>
        <dbReference type="PROSITE-ProRule" id="PRU00110"/>
    </source>
</evidence>
<dbReference type="RefSeq" id="WP_086742280.1">
    <property type="nucleotide sequence ID" value="NZ_MWPV01000001.1"/>
</dbReference>
<dbReference type="PROSITE" id="PS50894">
    <property type="entry name" value="HPT"/>
    <property type="match status" value="1"/>
</dbReference>
<dbReference type="AlphaFoldDB" id="A0A244CTG8"/>
<evidence type="ECO:0000259" key="3">
    <source>
        <dbReference type="PROSITE" id="PS50894"/>
    </source>
</evidence>
<dbReference type="GO" id="GO:0000160">
    <property type="term" value="P:phosphorelay signal transduction system"/>
    <property type="evidence" value="ECO:0007669"/>
    <property type="project" value="UniProtKB-KW"/>
</dbReference>
<keyword evidence="5" id="KW-1185">Reference proteome</keyword>
<sequence length="114" mass="12874">MPDVTIDENALVSMQSLLGEHFEATLSFCHTEFDRLHSELESSFHSDNETAIRNSHSLKSNAAQFGAVSLAEIAKNIEHLLLENKLKEAEEFLVQLEPHILATKEKMTAWLINQ</sequence>
<dbReference type="SUPFAM" id="SSF47226">
    <property type="entry name" value="Histidine-containing phosphotransfer domain, HPT domain"/>
    <property type="match status" value="1"/>
</dbReference>
<reference evidence="4 5" key="1">
    <citation type="submission" date="2017-02" db="EMBL/GenBank/DDBJ databases">
        <title>Pseudoalteromonas ulvae TC14 Genome.</title>
        <authorList>
            <person name="Molmeret M."/>
        </authorList>
    </citation>
    <scope>NUCLEOTIDE SEQUENCE [LARGE SCALE GENOMIC DNA]</scope>
    <source>
        <strain evidence="4">TC14</strain>
    </source>
</reference>
<organism evidence="4 5">
    <name type="scientific">Pseudoalteromonas ulvae</name>
    <dbReference type="NCBI Taxonomy" id="107327"/>
    <lineage>
        <taxon>Bacteria</taxon>
        <taxon>Pseudomonadati</taxon>
        <taxon>Pseudomonadota</taxon>
        <taxon>Gammaproteobacteria</taxon>
        <taxon>Alteromonadales</taxon>
        <taxon>Pseudoalteromonadaceae</taxon>
        <taxon>Pseudoalteromonas</taxon>
    </lineage>
</organism>
<gene>
    <name evidence="4" type="ORF">B1199_01055</name>
</gene>
<evidence type="ECO:0000313" key="5">
    <source>
        <dbReference type="Proteomes" id="UP000194841"/>
    </source>
</evidence>
<dbReference type="InterPro" id="IPR036641">
    <property type="entry name" value="HPT_dom_sf"/>
</dbReference>
<dbReference type="InterPro" id="IPR008207">
    <property type="entry name" value="Sig_transdc_His_kin_Hpt_dom"/>
</dbReference>
<feature type="modified residue" description="Phosphohistidine" evidence="2">
    <location>
        <position position="56"/>
    </location>
</feature>
<dbReference type="Gene3D" id="1.20.120.160">
    <property type="entry name" value="HPT domain"/>
    <property type="match status" value="1"/>
</dbReference>
<feature type="domain" description="HPt" evidence="3">
    <location>
        <begin position="14"/>
        <end position="110"/>
    </location>
</feature>
<dbReference type="Pfam" id="PF01627">
    <property type="entry name" value="Hpt"/>
    <property type="match status" value="1"/>
</dbReference>
<keyword evidence="2" id="KW-0597">Phosphoprotein</keyword>
<evidence type="ECO:0000313" key="4">
    <source>
        <dbReference type="EMBL" id="OUL58903.1"/>
    </source>
</evidence>
<name>A0A244CTG8_PSEDV</name>
<evidence type="ECO:0000256" key="1">
    <source>
        <dbReference type="ARBA" id="ARBA00023012"/>
    </source>
</evidence>
<dbReference type="EMBL" id="MWPV01000001">
    <property type="protein sequence ID" value="OUL58903.1"/>
    <property type="molecule type" value="Genomic_DNA"/>
</dbReference>
<keyword evidence="1" id="KW-0902">Two-component regulatory system</keyword>
<proteinExistence type="predicted"/>
<accession>A0A244CTG8</accession>
<dbReference type="GO" id="GO:0004672">
    <property type="term" value="F:protein kinase activity"/>
    <property type="evidence" value="ECO:0007669"/>
    <property type="project" value="UniProtKB-ARBA"/>
</dbReference>
<comment type="caution">
    <text evidence="4">The sequence shown here is derived from an EMBL/GenBank/DDBJ whole genome shotgun (WGS) entry which is preliminary data.</text>
</comment>
<protein>
    <recommendedName>
        <fullName evidence="3">HPt domain-containing protein</fullName>
    </recommendedName>
</protein>
<dbReference type="OrthoDB" id="6311255at2"/>